<dbReference type="NCBIfam" id="NF004363">
    <property type="entry name" value="PRK05738.2-4"/>
    <property type="match status" value="1"/>
</dbReference>
<keyword evidence="4 7" id="KW-0689">Ribosomal protein</keyword>
<keyword evidence="5 7" id="KW-0687">Ribonucleoprotein</keyword>
<name>A0A6H1U701_9FLOR</name>
<dbReference type="GO" id="GO:0003735">
    <property type="term" value="F:structural constituent of ribosome"/>
    <property type="evidence" value="ECO:0007669"/>
    <property type="project" value="InterPro"/>
</dbReference>
<comment type="similarity">
    <text evidence="1 7">Belongs to the universal ribosomal protein uL23 family.</text>
</comment>
<evidence type="ECO:0000256" key="7">
    <source>
        <dbReference type="HAMAP-Rule" id="MF_01369"/>
    </source>
</evidence>
<keyword evidence="2 7" id="KW-0699">rRNA-binding</keyword>
<dbReference type="GO" id="GO:0009507">
    <property type="term" value="C:chloroplast"/>
    <property type="evidence" value="ECO:0007669"/>
    <property type="project" value="UniProtKB-SubCell"/>
</dbReference>
<gene>
    <name evidence="7 8" type="primary">rpl23</name>
</gene>
<dbReference type="GO" id="GO:1990904">
    <property type="term" value="C:ribonucleoprotein complex"/>
    <property type="evidence" value="ECO:0007669"/>
    <property type="project" value="UniProtKB-KW"/>
</dbReference>
<dbReference type="GO" id="GO:0005840">
    <property type="term" value="C:ribosome"/>
    <property type="evidence" value="ECO:0007669"/>
    <property type="project" value="UniProtKB-KW"/>
</dbReference>
<comment type="subunit">
    <text evidence="7">Part of the 50S ribosomal subunit.</text>
</comment>
<dbReference type="GO" id="GO:0006412">
    <property type="term" value="P:translation"/>
    <property type="evidence" value="ECO:0007669"/>
    <property type="project" value="UniProtKB-UniRule"/>
</dbReference>
<dbReference type="NCBIfam" id="NF004368">
    <property type="entry name" value="PRK05738.3-4"/>
    <property type="match status" value="1"/>
</dbReference>
<evidence type="ECO:0000256" key="4">
    <source>
        <dbReference type="ARBA" id="ARBA00022980"/>
    </source>
</evidence>
<evidence type="ECO:0000256" key="6">
    <source>
        <dbReference type="ARBA" id="ARBA00035287"/>
    </source>
</evidence>
<dbReference type="InterPro" id="IPR012678">
    <property type="entry name" value="Ribosomal_uL23/eL15/eS24_sf"/>
</dbReference>
<evidence type="ECO:0000256" key="5">
    <source>
        <dbReference type="ARBA" id="ARBA00023274"/>
    </source>
</evidence>
<protein>
    <recommendedName>
        <fullName evidence="6 7">Large ribosomal subunit protein uL23c</fullName>
    </recommendedName>
</protein>
<organism evidence="8">
    <name type="scientific">Caulacanthus okamurae</name>
    <dbReference type="NCBI Taxonomy" id="152008"/>
    <lineage>
        <taxon>Eukaryota</taxon>
        <taxon>Rhodophyta</taxon>
        <taxon>Florideophyceae</taxon>
        <taxon>Rhodymeniophycidae</taxon>
        <taxon>Gigartinales</taxon>
        <taxon>Caulacanthaceae</taxon>
        <taxon>Caulacanthus</taxon>
    </lineage>
</organism>
<dbReference type="EMBL" id="MT193838">
    <property type="protein sequence ID" value="QIZ74662.1"/>
    <property type="molecule type" value="Genomic_DNA"/>
</dbReference>
<dbReference type="FunFam" id="3.30.70.330:FF:000001">
    <property type="entry name" value="50S ribosomal protein L23"/>
    <property type="match status" value="1"/>
</dbReference>
<evidence type="ECO:0000313" key="8">
    <source>
        <dbReference type="EMBL" id="QIZ74662.1"/>
    </source>
</evidence>
<dbReference type="InterPro" id="IPR013025">
    <property type="entry name" value="Ribosomal_uL23-like"/>
</dbReference>
<evidence type="ECO:0000256" key="2">
    <source>
        <dbReference type="ARBA" id="ARBA00022730"/>
    </source>
</evidence>
<dbReference type="PANTHER" id="PTHR11620">
    <property type="entry name" value="60S RIBOSOMAL PROTEIN L23A"/>
    <property type="match status" value="1"/>
</dbReference>
<keyword evidence="8" id="KW-0934">Plastid</keyword>
<reference evidence="8" key="1">
    <citation type="submission" date="2020-03" db="EMBL/GenBank/DDBJ databases">
        <title>Complete organellar genome analysis of the invasive marine red alga Caulacanthus okamurae (Caulacanthaceae, Rhodophyta) from Moss Landing, California, USA.</title>
        <authorList>
            <person name="Hughey J.R."/>
        </authorList>
    </citation>
    <scope>NUCLEOTIDE SEQUENCE</scope>
</reference>
<dbReference type="SUPFAM" id="SSF54189">
    <property type="entry name" value="Ribosomal proteins S24e, L23 and L15e"/>
    <property type="match status" value="1"/>
</dbReference>
<keyword evidence="3 7" id="KW-0694">RNA-binding</keyword>
<dbReference type="Pfam" id="PF00276">
    <property type="entry name" value="Ribosomal_L23"/>
    <property type="match status" value="1"/>
</dbReference>
<dbReference type="RefSeq" id="YP_009774045.1">
    <property type="nucleotide sequence ID" value="NC_047434.1"/>
</dbReference>
<comment type="subcellular location">
    <subcellularLocation>
        <location evidence="7">Plastid</location>
        <location evidence="7">Chloroplast</location>
    </subcellularLocation>
</comment>
<comment type="function">
    <text evidence="7">Binds to 23S rRNA.</text>
</comment>
<accession>A0A6H1U701</accession>
<evidence type="ECO:0000256" key="3">
    <source>
        <dbReference type="ARBA" id="ARBA00022884"/>
    </source>
</evidence>
<keyword evidence="8" id="KW-0150">Chloroplast</keyword>
<dbReference type="HAMAP" id="MF_01369_B">
    <property type="entry name" value="Ribosomal_uL23_B"/>
    <property type="match status" value="1"/>
</dbReference>
<dbReference type="GO" id="GO:0019843">
    <property type="term" value="F:rRNA binding"/>
    <property type="evidence" value="ECO:0007669"/>
    <property type="project" value="UniProtKB-UniRule"/>
</dbReference>
<sequence length="100" mass="11680">MEKIEESILLNLIKYPIITDKSTKLLEENQYSFAVDRKANKINIKRAIEYIFNVKVKKINTSNTPIKKKRVGKFTGIKTRYKKAIISLDEKDNINLFSDD</sequence>
<geneLocation type="chloroplast" evidence="8"/>
<dbReference type="InterPro" id="IPR012677">
    <property type="entry name" value="Nucleotide-bd_a/b_plait_sf"/>
</dbReference>
<dbReference type="GeneID" id="54615655"/>
<proteinExistence type="inferred from homology"/>
<dbReference type="Gene3D" id="3.30.70.330">
    <property type="match status" value="1"/>
</dbReference>
<evidence type="ECO:0000256" key="1">
    <source>
        <dbReference type="ARBA" id="ARBA00006700"/>
    </source>
</evidence>
<dbReference type="AlphaFoldDB" id="A0A6H1U701"/>